<evidence type="ECO:0000313" key="2">
    <source>
        <dbReference type="Proteomes" id="UP000501690"/>
    </source>
</evidence>
<evidence type="ECO:0000313" key="1">
    <source>
        <dbReference type="EMBL" id="QCE04109.1"/>
    </source>
</evidence>
<sequence>MAIALNPTRSVAGHRDALRFSNLFSRDPHRVWKLCHRAFCGAPTVIRAAITQPVRTPTRCFSILMLGYDDERVCDSGYGGIDDVERDWICLGLGMNLCWCVKVMA</sequence>
<reference evidence="1 2" key="1">
    <citation type="submission" date="2019-04" db="EMBL/GenBank/DDBJ databases">
        <title>An improved genome assembly and genetic linkage map for asparagus bean, Vigna unguiculata ssp. sesquipedialis.</title>
        <authorList>
            <person name="Xia Q."/>
            <person name="Zhang R."/>
            <person name="Dong Y."/>
        </authorList>
    </citation>
    <scope>NUCLEOTIDE SEQUENCE [LARGE SCALE GENOMIC DNA]</scope>
    <source>
        <tissue evidence="1">Leaf</tissue>
    </source>
</reference>
<name>A0A4D6MVI6_VIGUN</name>
<protein>
    <submittedName>
        <fullName evidence="1">Uncharacterized protein</fullName>
    </submittedName>
</protein>
<dbReference type="AlphaFoldDB" id="A0A4D6MVI6"/>
<accession>A0A4D6MVI6</accession>
<keyword evidence="2" id="KW-1185">Reference proteome</keyword>
<organism evidence="1 2">
    <name type="scientific">Vigna unguiculata</name>
    <name type="common">Cowpea</name>
    <dbReference type="NCBI Taxonomy" id="3917"/>
    <lineage>
        <taxon>Eukaryota</taxon>
        <taxon>Viridiplantae</taxon>
        <taxon>Streptophyta</taxon>
        <taxon>Embryophyta</taxon>
        <taxon>Tracheophyta</taxon>
        <taxon>Spermatophyta</taxon>
        <taxon>Magnoliopsida</taxon>
        <taxon>eudicotyledons</taxon>
        <taxon>Gunneridae</taxon>
        <taxon>Pentapetalae</taxon>
        <taxon>rosids</taxon>
        <taxon>fabids</taxon>
        <taxon>Fabales</taxon>
        <taxon>Fabaceae</taxon>
        <taxon>Papilionoideae</taxon>
        <taxon>50 kb inversion clade</taxon>
        <taxon>NPAAA clade</taxon>
        <taxon>indigoferoid/millettioid clade</taxon>
        <taxon>Phaseoleae</taxon>
        <taxon>Vigna</taxon>
    </lineage>
</organism>
<proteinExistence type="predicted"/>
<gene>
    <name evidence="1" type="ORF">DEO72_LG8g2142</name>
</gene>
<dbReference type="Proteomes" id="UP000501690">
    <property type="component" value="Linkage Group LG8"/>
</dbReference>
<dbReference type="EMBL" id="CP039352">
    <property type="protein sequence ID" value="QCE04109.1"/>
    <property type="molecule type" value="Genomic_DNA"/>
</dbReference>